<dbReference type="Gene3D" id="1.20.1250.20">
    <property type="entry name" value="MFS general substrate transporter like domains"/>
    <property type="match status" value="1"/>
</dbReference>
<comment type="subcellular location">
    <subcellularLocation>
        <location evidence="1">Cell membrane</location>
        <topology evidence="1">Multi-pass membrane protein</topology>
    </subcellularLocation>
</comment>
<dbReference type="Proteomes" id="UP000215896">
    <property type="component" value="Unassembled WGS sequence"/>
</dbReference>
<evidence type="ECO:0000256" key="7">
    <source>
        <dbReference type="SAM" id="Phobius"/>
    </source>
</evidence>
<proteinExistence type="predicted"/>
<protein>
    <recommendedName>
        <fullName evidence="8">Major facilitator superfamily (MFS) profile domain-containing protein</fullName>
    </recommendedName>
</protein>
<dbReference type="Pfam" id="PF07690">
    <property type="entry name" value="MFS_1"/>
    <property type="match status" value="1"/>
</dbReference>
<reference evidence="9 10" key="1">
    <citation type="submission" date="2017-07" db="EMBL/GenBank/DDBJ databases">
        <title>Draft whole genome sequences of clinical Proprionibacteriaceae strains.</title>
        <authorList>
            <person name="Bernier A.-M."/>
            <person name="Bernard K."/>
            <person name="Domingo M.-C."/>
        </authorList>
    </citation>
    <scope>NUCLEOTIDE SEQUENCE [LARGE SCALE GENOMIC DNA]</scope>
    <source>
        <strain evidence="9 10">NML 030167</strain>
    </source>
</reference>
<dbReference type="RefSeq" id="WP_094405588.1">
    <property type="nucleotide sequence ID" value="NZ_NMVO01000013.1"/>
</dbReference>
<dbReference type="SUPFAM" id="SSF103473">
    <property type="entry name" value="MFS general substrate transporter"/>
    <property type="match status" value="1"/>
</dbReference>
<feature type="transmembrane region" description="Helical" evidence="7">
    <location>
        <begin position="166"/>
        <end position="184"/>
    </location>
</feature>
<dbReference type="InterPro" id="IPR020846">
    <property type="entry name" value="MFS_dom"/>
</dbReference>
<dbReference type="PANTHER" id="PTHR42718">
    <property type="entry name" value="MAJOR FACILITATOR SUPERFAMILY MULTIDRUG TRANSPORTER MFSC"/>
    <property type="match status" value="1"/>
</dbReference>
<keyword evidence="6 7" id="KW-0472">Membrane</keyword>
<feature type="transmembrane region" description="Helical" evidence="7">
    <location>
        <begin position="101"/>
        <end position="122"/>
    </location>
</feature>
<evidence type="ECO:0000256" key="3">
    <source>
        <dbReference type="ARBA" id="ARBA00022475"/>
    </source>
</evidence>
<organism evidence="9 10">
    <name type="scientific">Enemella evansiae</name>
    <dbReference type="NCBI Taxonomy" id="2016499"/>
    <lineage>
        <taxon>Bacteria</taxon>
        <taxon>Bacillati</taxon>
        <taxon>Actinomycetota</taxon>
        <taxon>Actinomycetes</taxon>
        <taxon>Propionibacteriales</taxon>
        <taxon>Propionibacteriaceae</taxon>
        <taxon>Enemella</taxon>
    </lineage>
</organism>
<evidence type="ECO:0000259" key="8">
    <source>
        <dbReference type="PROSITE" id="PS50850"/>
    </source>
</evidence>
<feature type="domain" description="Major facilitator superfamily (MFS) profile" evidence="8">
    <location>
        <begin position="10"/>
        <end position="438"/>
    </location>
</feature>
<evidence type="ECO:0000313" key="9">
    <source>
        <dbReference type="EMBL" id="OYO13400.1"/>
    </source>
</evidence>
<evidence type="ECO:0000256" key="2">
    <source>
        <dbReference type="ARBA" id="ARBA00022448"/>
    </source>
</evidence>
<dbReference type="GO" id="GO:0022857">
    <property type="term" value="F:transmembrane transporter activity"/>
    <property type="evidence" value="ECO:0007669"/>
    <property type="project" value="InterPro"/>
</dbReference>
<evidence type="ECO:0000256" key="6">
    <source>
        <dbReference type="ARBA" id="ARBA00023136"/>
    </source>
</evidence>
<name>A0A255GBY7_9ACTN</name>
<gene>
    <name evidence="9" type="ORF">CGZ94_10485</name>
</gene>
<sequence length="449" mass="45212">MTHRMQPWSVLAAVVTAQLMIGVDATILSLAIPEMTAELRLSDGGVAWVMAGYVLAAGSLMIAAGRAAQAIGYARVMTAGLLVFGVASVVGGAAPDGWLLIAARVAQGIGAAALTPAAMARLSAAFPGESRAKAYGIFGMIMGSGTAIGLLLGGVLMQLASWRACMYVNVVFVLVSLGFSARARDRADRTAGHAHGWWRGIVLAGGAAAIIQALTAVDHPARALAFGAAGVLVLGGFVVVDRRSTSPLIPGALFQNPTRRVAYLGLLLWGFATINTFVTASRSLQQERGLAPLLVGGLFLVYPLAIQLGLFASRRFGERPAARSIGIGLALMAAGQTVFAIAGTGVGGVLAGLVLMGVGTSQVMPNANSAMNRDAGPHAGVAGAVGTTLQQLGGSLGLAIPVALTLGTSHAAQAAAGVTAAALVIGAALALRQPIEALAESSTAQGELQ</sequence>
<evidence type="ECO:0000256" key="1">
    <source>
        <dbReference type="ARBA" id="ARBA00004651"/>
    </source>
</evidence>
<feature type="transmembrane region" description="Helical" evidence="7">
    <location>
        <begin position="290"/>
        <end position="313"/>
    </location>
</feature>
<keyword evidence="5 7" id="KW-1133">Transmembrane helix</keyword>
<evidence type="ECO:0000256" key="5">
    <source>
        <dbReference type="ARBA" id="ARBA00022989"/>
    </source>
</evidence>
<feature type="transmembrane region" description="Helical" evidence="7">
    <location>
        <begin position="223"/>
        <end position="240"/>
    </location>
</feature>
<dbReference type="Gene3D" id="1.20.1720.10">
    <property type="entry name" value="Multidrug resistance protein D"/>
    <property type="match status" value="1"/>
</dbReference>
<dbReference type="PROSITE" id="PS50850">
    <property type="entry name" value="MFS"/>
    <property type="match status" value="1"/>
</dbReference>
<dbReference type="PANTHER" id="PTHR42718:SF46">
    <property type="entry name" value="BLR6921 PROTEIN"/>
    <property type="match status" value="1"/>
</dbReference>
<dbReference type="EMBL" id="NMVO01000013">
    <property type="protein sequence ID" value="OYO13400.1"/>
    <property type="molecule type" value="Genomic_DNA"/>
</dbReference>
<feature type="transmembrane region" description="Helical" evidence="7">
    <location>
        <begin position="325"/>
        <end position="358"/>
    </location>
</feature>
<keyword evidence="2" id="KW-0813">Transport</keyword>
<keyword evidence="4 7" id="KW-0812">Transmembrane</keyword>
<feature type="transmembrane region" description="Helical" evidence="7">
    <location>
        <begin position="261"/>
        <end position="278"/>
    </location>
</feature>
<feature type="transmembrane region" description="Helical" evidence="7">
    <location>
        <begin position="76"/>
        <end position="95"/>
    </location>
</feature>
<evidence type="ECO:0000313" key="10">
    <source>
        <dbReference type="Proteomes" id="UP000215896"/>
    </source>
</evidence>
<accession>A0A255GBY7</accession>
<dbReference type="InterPro" id="IPR036259">
    <property type="entry name" value="MFS_trans_sf"/>
</dbReference>
<dbReference type="AlphaFoldDB" id="A0A255GBY7"/>
<evidence type="ECO:0000256" key="4">
    <source>
        <dbReference type="ARBA" id="ARBA00022692"/>
    </source>
</evidence>
<dbReference type="GO" id="GO:0005886">
    <property type="term" value="C:plasma membrane"/>
    <property type="evidence" value="ECO:0007669"/>
    <property type="project" value="UniProtKB-SubCell"/>
</dbReference>
<dbReference type="CDD" id="cd17321">
    <property type="entry name" value="MFS_MMR_MDR_like"/>
    <property type="match status" value="1"/>
</dbReference>
<dbReference type="OrthoDB" id="7375466at2"/>
<keyword evidence="10" id="KW-1185">Reference proteome</keyword>
<dbReference type="InterPro" id="IPR011701">
    <property type="entry name" value="MFS"/>
</dbReference>
<feature type="transmembrane region" description="Helical" evidence="7">
    <location>
        <begin position="45"/>
        <end position="64"/>
    </location>
</feature>
<feature type="transmembrane region" description="Helical" evidence="7">
    <location>
        <begin position="134"/>
        <end position="160"/>
    </location>
</feature>
<comment type="caution">
    <text evidence="9">The sequence shown here is derived from an EMBL/GenBank/DDBJ whole genome shotgun (WGS) entry which is preliminary data.</text>
</comment>
<keyword evidence="3" id="KW-1003">Cell membrane</keyword>
<feature type="transmembrane region" description="Helical" evidence="7">
    <location>
        <begin position="196"/>
        <end position="217"/>
    </location>
</feature>